<sequence length="119" mass="13657">MLQHNILHQALPTFIEHTNRDTENVPIFYIEELPNFGLIYVCFTNAEDRTRHIRSNKAYLHICLWLDRYAVVVPHASPTGGEGDQGLIEPYTAFSIGFTFSICTDHHPICIRKKSFGPK</sequence>
<name>A0A0D7A5M6_9AGAR</name>
<accession>A0A0D7A5M6</accession>
<organism evidence="1 2">
    <name type="scientific">Fistulina hepatica ATCC 64428</name>
    <dbReference type="NCBI Taxonomy" id="1128425"/>
    <lineage>
        <taxon>Eukaryota</taxon>
        <taxon>Fungi</taxon>
        <taxon>Dikarya</taxon>
        <taxon>Basidiomycota</taxon>
        <taxon>Agaricomycotina</taxon>
        <taxon>Agaricomycetes</taxon>
        <taxon>Agaricomycetidae</taxon>
        <taxon>Agaricales</taxon>
        <taxon>Fistulinaceae</taxon>
        <taxon>Fistulina</taxon>
    </lineage>
</organism>
<evidence type="ECO:0000313" key="1">
    <source>
        <dbReference type="EMBL" id="KIY45216.1"/>
    </source>
</evidence>
<dbReference type="Proteomes" id="UP000054144">
    <property type="component" value="Unassembled WGS sequence"/>
</dbReference>
<gene>
    <name evidence="1" type="ORF">FISHEDRAFT_76806</name>
</gene>
<dbReference type="EMBL" id="KN882060">
    <property type="protein sequence ID" value="KIY45216.1"/>
    <property type="molecule type" value="Genomic_DNA"/>
</dbReference>
<proteinExistence type="predicted"/>
<protein>
    <submittedName>
        <fullName evidence="1">Uncharacterized protein</fullName>
    </submittedName>
</protein>
<reference evidence="1 2" key="1">
    <citation type="journal article" date="2015" name="Fungal Genet. Biol.">
        <title>Evolution of novel wood decay mechanisms in Agaricales revealed by the genome sequences of Fistulina hepatica and Cylindrobasidium torrendii.</title>
        <authorList>
            <person name="Floudas D."/>
            <person name="Held B.W."/>
            <person name="Riley R."/>
            <person name="Nagy L.G."/>
            <person name="Koehler G."/>
            <person name="Ransdell A.S."/>
            <person name="Younus H."/>
            <person name="Chow J."/>
            <person name="Chiniquy J."/>
            <person name="Lipzen A."/>
            <person name="Tritt A."/>
            <person name="Sun H."/>
            <person name="Haridas S."/>
            <person name="LaButti K."/>
            <person name="Ohm R.A."/>
            <person name="Kues U."/>
            <person name="Blanchette R.A."/>
            <person name="Grigoriev I.V."/>
            <person name="Minto R.E."/>
            <person name="Hibbett D.S."/>
        </authorList>
    </citation>
    <scope>NUCLEOTIDE SEQUENCE [LARGE SCALE GENOMIC DNA]</scope>
    <source>
        <strain evidence="1 2">ATCC 64428</strain>
    </source>
</reference>
<evidence type="ECO:0000313" key="2">
    <source>
        <dbReference type="Proteomes" id="UP000054144"/>
    </source>
</evidence>
<dbReference type="AlphaFoldDB" id="A0A0D7A5M6"/>
<keyword evidence="2" id="KW-1185">Reference proteome</keyword>